<keyword evidence="6" id="KW-1185">Reference proteome</keyword>
<proteinExistence type="predicted"/>
<sequence>MKVLLVILLFNFLHRSTSFCPPHEQKCVASNELTFNRISSITINKKGKKDCGKNCRIIYPNATQYLIFYQQQEDKTRCLCFDDEALPIKRFIDEDLCNIPCPQDANKTCGGLHHSLSSSKIQVYYSSLCIALESSVKETTSSPSIPTTINPISPSTMNPFKTVKLSETIEGYIVDSYNKTIVIIVLQTLLIFILILALIWYSICHEDSKMKNKIPDIEPCLSQGIKPTQKNGSKSALYPPVYGSTEESDPGNEVTREGKSTFYK</sequence>
<feature type="signal peptide" evidence="3">
    <location>
        <begin position="1"/>
        <end position="18"/>
    </location>
</feature>
<feature type="region of interest" description="Disordered" evidence="1">
    <location>
        <begin position="224"/>
        <end position="264"/>
    </location>
</feature>
<dbReference type="EMBL" id="HG994583">
    <property type="protein sequence ID" value="CAF2931493.1"/>
    <property type="molecule type" value="Genomic_DNA"/>
</dbReference>
<keyword evidence="2" id="KW-0812">Transmembrane</keyword>
<evidence type="ECO:0000313" key="4">
    <source>
        <dbReference type="EMBL" id="CAF2931493.1"/>
    </source>
</evidence>
<keyword evidence="2" id="KW-1133">Transmembrane helix</keyword>
<gene>
    <name evidence="4" type="ORF">LSAA_8422</name>
</gene>
<feature type="compositionally biased region" description="Basic and acidic residues" evidence="1">
    <location>
        <begin position="254"/>
        <end position="264"/>
    </location>
</feature>
<protein>
    <submittedName>
        <fullName evidence="4">(salmon louse) hypothetical protein</fullName>
    </submittedName>
</protein>
<evidence type="ECO:0000256" key="3">
    <source>
        <dbReference type="SAM" id="SignalP"/>
    </source>
</evidence>
<feature type="compositionally biased region" description="Polar residues" evidence="1">
    <location>
        <begin position="225"/>
        <end position="234"/>
    </location>
</feature>
<keyword evidence="2" id="KW-0472">Membrane</keyword>
<evidence type="ECO:0000256" key="1">
    <source>
        <dbReference type="SAM" id="MobiDB-lite"/>
    </source>
</evidence>
<name>A0A0K2V172_LEPSM</name>
<evidence type="ECO:0000313" key="5">
    <source>
        <dbReference type="EMBL" id="CDW43731.1"/>
    </source>
</evidence>
<dbReference type="AlphaFoldDB" id="A0A0K2V172"/>
<organism evidence="5">
    <name type="scientific">Lepeophtheirus salmonis</name>
    <name type="common">Salmon louse</name>
    <name type="synonym">Caligus salmonis</name>
    <dbReference type="NCBI Taxonomy" id="72036"/>
    <lineage>
        <taxon>Eukaryota</taxon>
        <taxon>Metazoa</taxon>
        <taxon>Ecdysozoa</taxon>
        <taxon>Arthropoda</taxon>
        <taxon>Crustacea</taxon>
        <taxon>Multicrustacea</taxon>
        <taxon>Hexanauplia</taxon>
        <taxon>Copepoda</taxon>
        <taxon>Siphonostomatoida</taxon>
        <taxon>Caligidae</taxon>
        <taxon>Lepeophtheirus</taxon>
    </lineage>
</organism>
<feature type="chain" id="PRO_5035992676" evidence="3">
    <location>
        <begin position="19"/>
        <end position="264"/>
    </location>
</feature>
<feature type="transmembrane region" description="Helical" evidence="2">
    <location>
        <begin position="181"/>
        <end position="203"/>
    </location>
</feature>
<reference evidence="4" key="2">
    <citation type="submission" date="2021-02" db="EMBL/GenBank/DDBJ databases">
        <authorList>
            <person name="Bekaert M."/>
        </authorList>
    </citation>
    <scope>NUCLEOTIDE SEQUENCE</scope>
    <source>
        <strain evidence="4">IoA-00</strain>
    </source>
</reference>
<reference evidence="5" key="1">
    <citation type="submission" date="2014-05" db="EMBL/GenBank/DDBJ databases">
        <authorList>
            <person name="Chronopoulou M."/>
        </authorList>
    </citation>
    <scope>NUCLEOTIDE SEQUENCE</scope>
    <source>
        <tissue evidence="5">Whole organism</tissue>
    </source>
</reference>
<dbReference type="Proteomes" id="UP000675881">
    <property type="component" value="Chromosome 4"/>
</dbReference>
<evidence type="ECO:0000313" key="6">
    <source>
        <dbReference type="Proteomes" id="UP000675881"/>
    </source>
</evidence>
<dbReference type="EMBL" id="HACA01026370">
    <property type="protein sequence ID" value="CDW43731.1"/>
    <property type="molecule type" value="Transcribed_RNA"/>
</dbReference>
<accession>A0A0K2V172</accession>
<keyword evidence="3" id="KW-0732">Signal</keyword>
<evidence type="ECO:0000256" key="2">
    <source>
        <dbReference type="SAM" id="Phobius"/>
    </source>
</evidence>